<protein>
    <recommendedName>
        <fullName evidence="3">F-box domain-containing protein</fullName>
    </recommendedName>
</protein>
<name>A0A6A6T3Q0_9PLEO</name>
<keyword evidence="2" id="KW-1185">Reference proteome</keyword>
<evidence type="ECO:0000313" key="2">
    <source>
        <dbReference type="Proteomes" id="UP000799324"/>
    </source>
</evidence>
<proteinExistence type="predicted"/>
<organism evidence="1 2">
    <name type="scientific">Lophiostoma macrostomum CBS 122681</name>
    <dbReference type="NCBI Taxonomy" id="1314788"/>
    <lineage>
        <taxon>Eukaryota</taxon>
        <taxon>Fungi</taxon>
        <taxon>Dikarya</taxon>
        <taxon>Ascomycota</taxon>
        <taxon>Pezizomycotina</taxon>
        <taxon>Dothideomycetes</taxon>
        <taxon>Pleosporomycetidae</taxon>
        <taxon>Pleosporales</taxon>
        <taxon>Lophiostomataceae</taxon>
        <taxon>Lophiostoma</taxon>
    </lineage>
</organism>
<dbReference type="Proteomes" id="UP000799324">
    <property type="component" value="Unassembled WGS sequence"/>
</dbReference>
<reference evidence="1" key="1">
    <citation type="journal article" date="2020" name="Stud. Mycol.">
        <title>101 Dothideomycetes genomes: a test case for predicting lifestyles and emergence of pathogens.</title>
        <authorList>
            <person name="Haridas S."/>
            <person name="Albert R."/>
            <person name="Binder M."/>
            <person name="Bloem J."/>
            <person name="Labutti K."/>
            <person name="Salamov A."/>
            <person name="Andreopoulos B."/>
            <person name="Baker S."/>
            <person name="Barry K."/>
            <person name="Bills G."/>
            <person name="Bluhm B."/>
            <person name="Cannon C."/>
            <person name="Castanera R."/>
            <person name="Culley D."/>
            <person name="Daum C."/>
            <person name="Ezra D."/>
            <person name="Gonzalez J."/>
            <person name="Henrissat B."/>
            <person name="Kuo A."/>
            <person name="Liang C."/>
            <person name="Lipzen A."/>
            <person name="Lutzoni F."/>
            <person name="Magnuson J."/>
            <person name="Mondo S."/>
            <person name="Nolan M."/>
            <person name="Ohm R."/>
            <person name="Pangilinan J."/>
            <person name="Park H.-J."/>
            <person name="Ramirez L."/>
            <person name="Alfaro M."/>
            <person name="Sun H."/>
            <person name="Tritt A."/>
            <person name="Yoshinaga Y."/>
            <person name="Zwiers L.-H."/>
            <person name="Turgeon B."/>
            <person name="Goodwin S."/>
            <person name="Spatafora J."/>
            <person name="Crous P."/>
            <person name="Grigoriev I."/>
        </authorList>
    </citation>
    <scope>NUCLEOTIDE SEQUENCE</scope>
    <source>
        <strain evidence="1">CBS 122681</strain>
    </source>
</reference>
<sequence>MNDLAPEILSLIVGVFRTSVRPERIASYASISRKWQVAVEQCTFQAIKTNSSALREFSSMFAGHNVHRRSFLRELKLSFELPALAGKQGCNFRSAPDRDLDTLSFSEAVRSLTTILADIGSRAPPDVPHIHLAFLQEYRNSDCEHEHSDKVHEEIWARCKLYIIAQFDTLNVVPGVRKVTFGPPYRTNYLKGLSPNSSIKMMSLFPDLETLQLSFQDSYAWGSRRRVQYREEITSGLETLRNQNLHGLEFFVSHEPQGNETLQVPCLFIHCDPLISAMRSLALLPQLSKLHLTGCHVVGPTVFDELLQGNEGVMFPQLRDLLLEISFETLDGRRYFRNDLEYDAAPMDPREVHDSDTAHFAIYGEEPKIIGSSDYEYFLATPNGDTINPLLLGAARAARRFLGLQRMTLRMTSEDDGWDEQDCLQFRDFGFQYLKENAPVSSGFLTSFVEVPDEHLAIHQSRLYWRVLKWRPDQHIGDEWRRTLGPWGHIIYLQSTRQLAIL</sequence>
<gene>
    <name evidence="1" type="ORF">K491DRAFT_780067</name>
</gene>
<dbReference type="EMBL" id="MU004375">
    <property type="protein sequence ID" value="KAF2653781.1"/>
    <property type="molecule type" value="Genomic_DNA"/>
</dbReference>
<evidence type="ECO:0000313" key="1">
    <source>
        <dbReference type="EMBL" id="KAF2653781.1"/>
    </source>
</evidence>
<dbReference type="OrthoDB" id="3798941at2759"/>
<accession>A0A6A6T3Q0</accession>
<evidence type="ECO:0008006" key="3">
    <source>
        <dbReference type="Google" id="ProtNLM"/>
    </source>
</evidence>
<dbReference type="AlphaFoldDB" id="A0A6A6T3Q0"/>